<evidence type="ECO:0000259" key="3">
    <source>
        <dbReference type="Pfam" id="PF03703"/>
    </source>
</evidence>
<dbReference type="Proteomes" id="UP001596266">
    <property type="component" value="Unassembled WGS sequence"/>
</dbReference>
<feature type="domain" description="YdbS-like PH" evidence="3">
    <location>
        <begin position="382"/>
        <end position="452"/>
    </location>
</feature>
<gene>
    <name evidence="4" type="ORF">ACFP57_12800</name>
</gene>
<evidence type="ECO:0000256" key="2">
    <source>
        <dbReference type="SAM" id="Phobius"/>
    </source>
</evidence>
<name>A0ABW1X5W9_9ACTN</name>
<dbReference type="EMBL" id="JBHSUA010000024">
    <property type="protein sequence ID" value="MFC6397854.1"/>
    <property type="molecule type" value="Genomic_DNA"/>
</dbReference>
<dbReference type="PANTHER" id="PTHR34473">
    <property type="entry name" value="UPF0699 TRANSMEMBRANE PROTEIN YDBS"/>
    <property type="match status" value="1"/>
</dbReference>
<feature type="transmembrane region" description="Helical" evidence="2">
    <location>
        <begin position="210"/>
        <end position="237"/>
    </location>
</feature>
<dbReference type="RefSeq" id="WP_343886935.1">
    <property type="nucleotide sequence ID" value="NZ_BAAAKI010000025.1"/>
</dbReference>
<dbReference type="PANTHER" id="PTHR34473:SF2">
    <property type="entry name" value="UPF0699 TRANSMEMBRANE PROTEIN YDBT"/>
    <property type="match status" value="1"/>
</dbReference>
<keyword evidence="2" id="KW-0812">Transmembrane</keyword>
<evidence type="ECO:0000256" key="1">
    <source>
        <dbReference type="SAM" id="MobiDB-lite"/>
    </source>
</evidence>
<evidence type="ECO:0000313" key="5">
    <source>
        <dbReference type="Proteomes" id="UP001596266"/>
    </source>
</evidence>
<dbReference type="Pfam" id="PF03703">
    <property type="entry name" value="bPH_2"/>
    <property type="match status" value="2"/>
</dbReference>
<dbReference type="InterPro" id="IPR014529">
    <property type="entry name" value="UCP026631"/>
</dbReference>
<reference evidence="5" key="1">
    <citation type="journal article" date="2019" name="Int. J. Syst. Evol. Microbiol.">
        <title>The Global Catalogue of Microorganisms (GCM) 10K type strain sequencing project: providing services to taxonomists for standard genome sequencing and annotation.</title>
        <authorList>
            <consortium name="The Broad Institute Genomics Platform"/>
            <consortium name="The Broad Institute Genome Sequencing Center for Infectious Disease"/>
            <person name="Wu L."/>
            <person name="Ma J."/>
        </authorList>
    </citation>
    <scope>NUCLEOTIDE SEQUENCE [LARGE SCALE GENOMIC DNA]</scope>
    <source>
        <strain evidence="5">CGMCC 1.15277</strain>
    </source>
</reference>
<accession>A0ABW1X5W9</accession>
<feature type="region of interest" description="Disordered" evidence="1">
    <location>
        <begin position="463"/>
        <end position="488"/>
    </location>
</feature>
<keyword evidence="2" id="KW-0472">Membrane</keyword>
<organism evidence="4 5">
    <name type="scientific">Luteococcus sanguinis</name>
    <dbReference type="NCBI Taxonomy" id="174038"/>
    <lineage>
        <taxon>Bacteria</taxon>
        <taxon>Bacillati</taxon>
        <taxon>Actinomycetota</taxon>
        <taxon>Actinomycetes</taxon>
        <taxon>Propionibacteriales</taxon>
        <taxon>Propionibacteriaceae</taxon>
        <taxon>Luteococcus</taxon>
    </lineage>
</organism>
<keyword evidence="5" id="KW-1185">Reference proteome</keyword>
<comment type="caution">
    <text evidence="4">The sequence shown here is derived from an EMBL/GenBank/DDBJ whole genome shotgun (WGS) entry which is preliminary data.</text>
</comment>
<dbReference type="InterPro" id="IPR005182">
    <property type="entry name" value="YdbS-like_PH"/>
</dbReference>
<feature type="domain" description="YdbS-like PH" evidence="3">
    <location>
        <begin position="88"/>
        <end position="165"/>
    </location>
</feature>
<proteinExistence type="predicted"/>
<protein>
    <submittedName>
        <fullName evidence="4">PH domain-containing protein</fullName>
    </submittedName>
</protein>
<feature type="transmembrane region" description="Helical" evidence="2">
    <location>
        <begin position="243"/>
        <end position="263"/>
    </location>
</feature>
<keyword evidence="2" id="KW-1133">Transmembrane helix</keyword>
<feature type="transmembrane region" description="Helical" evidence="2">
    <location>
        <begin position="65"/>
        <end position="88"/>
    </location>
</feature>
<dbReference type="PIRSF" id="PIRSF026631">
    <property type="entry name" value="UCP026631"/>
    <property type="match status" value="1"/>
</dbReference>
<evidence type="ECO:0000313" key="4">
    <source>
        <dbReference type="EMBL" id="MFC6397854.1"/>
    </source>
</evidence>
<sequence>MTSPLPEAGPQPLPEAVAEPAVVMERPHPLTPLVKGWIGLVGLIVYFGRDAVEHLNDPERPDARLLWALAGVGGTILALTIISGYFTWRFTRFLIDDEQVLIERNFLSRNSDRVPFSKIQSVDVVQPFAARLLGLARLHIDVGSGQGKTIEYLTRDRAYGLRNHLISRAHGRPLVEAPGQQAASMPPADDRFIDRHSDEVPLLRVTPQRIVLTSFLSLELIGIIVAFALPAGIAFWAGARTGTFALLIPLATAIWGLVARNLMGQWNYQLIRTASGALKISRGMTSLVSQTVPVDRIQGVSVIQQLPWRPFGLFRVRIDVLGNTGGEDGKAGSDVLLPAGTWDEVCFVLDQIWPGFRVDRIERRYPPKVARWFEPIGLPYRWWGYDDEVIVSVGGAIRRVMTIVAHARAQSVHLTQGPLLRRVHLADVSVDTTAGILGMTIPYLDEQVARELVLSEMDRCRDARARGGRPGTDAQLTLTDPAPQELPL</sequence>